<dbReference type="SUPFAM" id="SSF51055">
    <property type="entry name" value="Carbohydrate binding domain"/>
    <property type="match status" value="1"/>
</dbReference>
<dbReference type="PANTHER" id="PTHR24264:SF65">
    <property type="entry name" value="SRCR DOMAIN-CONTAINING PROTEIN"/>
    <property type="match status" value="1"/>
</dbReference>
<dbReference type="CDD" id="cd12215">
    <property type="entry name" value="ChiC_BD"/>
    <property type="match status" value="1"/>
</dbReference>
<dbReference type="InterPro" id="IPR013783">
    <property type="entry name" value="Ig-like_fold"/>
</dbReference>
<keyword evidence="3 6" id="KW-0645">Protease</keyword>
<dbReference type="SUPFAM" id="SSF50494">
    <property type="entry name" value="Trypsin-like serine proteases"/>
    <property type="match status" value="1"/>
</dbReference>
<organism evidence="8 9">
    <name type="scientific">Photobacterium alginatilyticum</name>
    <dbReference type="NCBI Taxonomy" id="1775171"/>
    <lineage>
        <taxon>Bacteria</taxon>
        <taxon>Pseudomonadati</taxon>
        <taxon>Pseudomonadota</taxon>
        <taxon>Gammaproteobacteria</taxon>
        <taxon>Vibrionales</taxon>
        <taxon>Vibrionaceae</taxon>
        <taxon>Photobacterium</taxon>
    </lineage>
</organism>
<evidence type="ECO:0000313" key="9">
    <source>
        <dbReference type="Proteomes" id="UP000738517"/>
    </source>
</evidence>
<name>A0ABW9YHA9_9GAMM</name>
<evidence type="ECO:0000313" key="8">
    <source>
        <dbReference type="EMBL" id="NBI53184.1"/>
    </source>
</evidence>
<dbReference type="PANTHER" id="PTHR24264">
    <property type="entry name" value="TRYPSIN-RELATED"/>
    <property type="match status" value="1"/>
</dbReference>
<dbReference type="Gene3D" id="2.10.10.20">
    <property type="entry name" value="Carbohydrate-binding module superfamily 5/12"/>
    <property type="match status" value="1"/>
</dbReference>
<feature type="domain" description="Peptidase S1" evidence="7">
    <location>
        <begin position="23"/>
        <end position="254"/>
    </location>
</feature>
<evidence type="ECO:0000256" key="2">
    <source>
        <dbReference type="ARBA" id="ARBA00022525"/>
    </source>
</evidence>
<dbReference type="PRINTS" id="PR00722">
    <property type="entry name" value="CHYMOTRYPSIN"/>
</dbReference>
<keyword evidence="5" id="KW-1015">Disulfide bond</keyword>
<reference evidence="8 9" key="1">
    <citation type="journal article" date="2017" name="Int. J. Syst. Evol. Microbiol.">
        <title>Photobacterium alginatilyticum sp. nov., a marine bacterium isolated from bottom seawater.</title>
        <authorList>
            <person name="Wang X."/>
            <person name="Wang Y."/>
            <person name="Yang X."/>
            <person name="Sun H."/>
            <person name="Li B."/>
            <person name="Zhang X.H."/>
        </authorList>
    </citation>
    <scope>NUCLEOTIDE SEQUENCE [LARGE SCALE GENOMIC DNA]</scope>
    <source>
        <strain evidence="8 9">P03D4</strain>
    </source>
</reference>
<dbReference type="InterPro" id="IPR033116">
    <property type="entry name" value="TRYPSIN_SER"/>
</dbReference>
<dbReference type="PROSITE" id="PS00135">
    <property type="entry name" value="TRYPSIN_SER"/>
    <property type="match status" value="1"/>
</dbReference>
<evidence type="ECO:0000256" key="4">
    <source>
        <dbReference type="ARBA" id="ARBA00022801"/>
    </source>
</evidence>
<dbReference type="Pfam" id="PF00089">
    <property type="entry name" value="Trypsin"/>
    <property type="match status" value="1"/>
</dbReference>
<gene>
    <name evidence="8" type="ORF">EIZ48_11410</name>
</gene>
<keyword evidence="2" id="KW-0964">Secreted</keyword>
<dbReference type="Gene3D" id="2.60.40.10">
    <property type="entry name" value="Immunoglobulins"/>
    <property type="match status" value="1"/>
</dbReference>
<dbReference type="InterPro" id="IPR018114">
    <property type="entry name" value="TRYPSIN_HIS"/>
</dbReference>
<dbReference type="InterPro" id="IPR001314">
    <property type="entry name" value="Peptidase_S1A"/>
</dbReference>
<keyword evidence="4 6" id="KW-0378">Hydrolase</keyword>
<dbReference type="InterPro" id="IPR003610">
    <property type="entry name" value="CBM5/12"/>
</dbReference>
<dbReference type="Pfam" id="PF02839">
    <property type="entry name" value="CBM_5_12"/>
    <property type="match status" value="1"/>
</dbReference>
<evidence type="ECO:0000256" key="5">
    <source>
        <dbReference type="ARBA" id="ARBA00023157"/>
    </source>
</evidence>
<protein>
    <submittedName>
        <fullName evidence="8">Trypsin-like serine protease</fullName>
    </submittedName>
</protein>
<keyword evidence="6" id="KW-0720">Serine protease</keyword>
<dbReference type="InterPro" id="IPR036573">
    <property type="entry name" value="CBM_sf_5/12"/>
</dbReference>
<proteinExistence type="predicted"/>
<dbReference type="PROSITE" id="PS50240">
    <property type="entry name" value="TRYPSIN_DOM"/>
    <property type="match status" value="1"/>
</dbReference>
<dbReference type="PROSITE" id="PS00134">
    <property type="entry name" value="TRYPSIN_HIS"/>
    <property type="match status" value="1"/>
</dbReference>
<dbReference type="InterPro" id="IPR001254">
    <property type="entry name" value="Trypsin_dom"/>
</dbReference>
<evidence type="ECO:0000256" key="1">
    <source>
        <dbReference type="ARBA" id="ARBA00004613"/>
    </source>
</evidence>
<keyword evidence="9" id="KW-1185">Reference proteome</keyword>
<sequence>MLFSIPAVADNGNTISPKNEPRIVGGKPANAAEWGFYTQIVSRYSNRSYCGASYLGGGYVLTAAHCVDGDAPNQIAVKVGGMKYNGTDGQRANVSNIYIHPNFNSRNLDNDIAVLKLDRILVGAQKVEIAQGSLTQYAGVGDWLTVAGLGRTQEGGSSPSVLMEVDVPLVSDATCRTAGGSYTNVGAVSFCAGLPQGGKDSCQGDSGGPIVVNRSGTITQLGVVSWGIGCARPGKYGVYSDIAALRNWVDGVIASPSGNISVGYTKQQTLAGFKVGEIKAHTFEVANTGTTGFTVTKVELGYGGTAQRPVISRDTCSAKTLSASQACSVAVEFGASAAGTATVALNFSTDKAATAYTANISAVATDSGNPGTCDGGWDPVKVYNTGDKVKWAGKVWQAQWWTQGDNPSDSGPWGVWQEVGLSNCGAK</sequence>
<dbReference type="EMBL" id="RSEJ01000010">
    <property type="protein sequence ID" value="NBI53184.1"/>
    <property type="molecule type" value="Genomic_DNA"/>
</dbReference>
<evidence type="ECO:0000256" key="3">
    <source>
        <dbReference type="ARBA" id="ARBA00022670"/>
    </source>
</evidence>
<dbReference type="Gene3D" id="2.40.10.10">
    <property type="entry name" value="Trypsin-like serine proteases"/>
    <property type="match status" value="1"/>
</dbReference>
<dbReference type="InterPro" id="IPR009003">
    <property type="entry name" value="Peptidase_S1_PA"/>
</dbReference>
<dbReference type="SMART" id="SM00020">
    <property type="entry name" value="Tryp_SPc"/>
    <property type="match status" value="1"/>
</dbReference>
<dbReference type="SMART" id="SM00495">
    <property type="entry name" value="ChtBD3"/>
    <property type="match status" value="1"/>
</dbReference>
<dbReference type="CDD" id="cd00190">
    <property type="entry name" value="Tryp_SPc"/>
    <property type="match status" value="1"/>
</dbReference>
<dbReference type="InterPro" id="IPR050127">
    <property type="entry name" value="Serine_Proteases_S1"/>
</dbReference>
<comment type="caution">
    <text evidence="8">The sequence shown here is derived from an EMBL/GenBank/DDBJ whole genome shotgun (WGS) entry which is preliminary data.</text>
</comment>
<accession>A0ABW9YHA9</accession>
<comment type="subcellular location">
    <subcellularLocation>
        <location evidence="1">Secreted</location>
    </subcellularLocation>
</comment>
<evidence type="ECO:0000259" key="7">
    <source>
        <dbReference type="PROSITE" id="PS50240"/>
    </source>
</evidence>
<evidence type="ECO:0000256" key="6">
    <source>
        <dbReference type="RuleBase" id="RU363034"/>
    </source>
</evidence>
<dbReference type="InterPro" id="IPR043504">
    <property type="entry name" value="Peptidase_S1_PA_chymotrypsin"/>
</dbReference>
<dbReference type="Proteomes" id="UP000738517">
    <property type="component" value="Unassembled WGS sequence"/>
</dbReference>
<dbReference type="RefSeq" id="WP_160651381.1">
    <property type="nucleotide sequence ID" value="NZ_RSEJ01000010.1"/>
</dbReference>